<reference evidence="1" key="1">
    <citation type="submission" date="2021-02" db="EMBL/GenBank/DDBJ databases">
        <authorList>
            <person name="Dougan E. K."/>
            <person name="Rhodes N."/>
            <person name="Thang M."/>
            <person name="Chan C."/>
        </authorList>
    </citation>
    <scope>NUCLEOTIDE SEQUENCE</scope>
</reference>
<comment type="caution">
    <text evidence="1">The sequence shown here is derived from an EMBL/GenBank/DDBJ whole genome shotgun (WGS) entry which is preliminary data.</text>
</comment>
<gene>
    <name evidence="1" type="primary">ANKRD44</name>
    <name evidence="1" type="ORF">SPIL2461_LOCUS5130</name>
</gene>
<sequence length="195" mass="22273">MCLQMSMVKTFEEMTEAGSLVEFEEHMGQAMFVSHQWLSMHHPDPEGEQLRTLQQALRNIMSGTSQVGLPVTTEIYLGRLQCPTANHFNQRDLFIWLDYCCCPQGASVLAARDQQEAIDSIPVYVARCRFFVILCPALMHSDQNLTLSQQTWCQRGWCRTERVALELAEREDGWMVVIESATHQTLPQKGREAPP</sequence>
<evidence type="ECO:0000313" key="1">
    <source>
        <dbReference type="EMBL" id="CAE7255391.1"/>
    </source>
</evidence>
<accession>A0A812M005</accession>
<dbReference type="Proteomes" id="UP000649617">
    <property type="component" value="Unassembled WGS sequence"/>
</dbReference>
<dbReference type="EMBL" id="CAJNIZ010007116">
    <property type="protein sequence ID" value="CAE7255391.1"/>
    <property type="molecule type" value="Genomic_DNA"/>
</dbReference>
<protein>
    <submittedName>
        <fullName evidence="1">ANKRD44 protein</fullName>
    </submittedName>
</protein>
<dbReference type="AlphaFoldDB" id="A0A812M005"/>
<evidence type="ECO:0000313" key="2">
    <source>
        <dbReference type="Proteomes" id="UP000649617"/>
    </source>
</evidence>
<keyword evidence="2" id="KW-1185">Reference proteome</keyword>
<feature type="non-terminal residue" evidence="1">
    <location>
        <position position="1"/>
    </location>
</feature>
<dbReference type="OrthoDB" id="435094at2759"/>
<proteinExistence type="predicted"/>
<name>A0A812M005_SYMPI</name>
<organism evidence="1 2">
    <name type="scientific">Symbiodinium pilosum</name>
    <name type="common">Dinoflagellate</name>
    <dbReference type="NCBI Taxonomy" id="2952"/>
    <lineage>
        <taxon>Eukaryota</taxon>
        <taxon>Sar</taxon>
        <taxon>Alveolata</taxon>
        <taxon>Dinophyceae</taxon>
        <taxon>Suessiales</taxon>
        <taxon>Symbiodiniaceae</taxon>
        <taxon>Symbiodinium</taxon>
    </lineage>
</organism>